<dbReference type="InterPro" id="IPR001680">
    <property type="entry name" value="WD40_rpt"/>
</dbReference>
<dbReference type="Gene3D" id="2.130.10.10">
    <property type="entry name" value="YVTN repeat-like/Quinoprotein amine dehydrogenase"/>
    <property type="match status" value="2"/>
</dbReference>
<dbReference type="CDD" id="cd00200">
    <property type="entry name" value="WD40"/>
    <property type="match status" value="1"/>
</dbReference>
<dbReference type="PANTHER" id="PTHR19879:SF9">
    <property type="entry name" value="TRANSCRIPTION INITIATION FACTOR TFIID SUBUNIT 5"/>
    <property type="match status" value="1"/>
</dbReference>
<dbReference type="InterPro" id="IPR019775">
    <property type="entry name" value="WD40_repeat_CS"/>
</dbReference>
<dbReference type="InterPro" id="IPR020472">
    <property type="entry name" value="WD40_PAC1"/>
</dbReference>
<dbReference type="SUPFAM" id="SSF50978">
    <property type="entry name" value="WD40 repeat-like"/>
    <property type="match status" value="1"/>
</dbReference>
<name>A0A0C9W955_9AGAM</name>
<feature type="region of interest" description="Disordered" evidence="4">
    <location>
        <begin position="355"/>
        <end position="375"/>
    </location>
</feature>
<dbReference type="OrthoDB" id="2675965at2759"/>
<evidence type="ECO:0000256" key="4">
    <source>
        <dbReference type="SAM" id="MobiDB-lite"/>
    </source>
</evidence>
<feature type="repeat" description="WD" evidence="3">
    <location>
        <begin position="19"/>
        <end position="60"/>
    </location>
</feature>
<dbReference type="PROSITE" id="PS00678">
    <property type="entry name" value="WD_REPEATS_1"/>
    <property type="match status" value="3"/>
</dbReference>
<feature type="repeat" description="WD" evidence="3">
    <location>
        <begin position="148"/>
        <end position="182"/>
    </location>
</feature>
<feature type="repeat" description="WD" evidence="3">
    <location>
        <begin position="229"/>
        <end position="270"/>
    </location>
</feature>
<feature type="region of interest" description="Disordered" evidence="4">
    <location>
        <begin position="488"/>
        <end position="540"/>
    </location>
</feature>
<proteinExistence type="predicted"/>
<feature type="region of interest" description="Disordered" evidence="4">
    <location>
        <begin position="453"/>
        <end position="472"/>
    </location>
</feature>
<dbReference type="Proteomes" id="UP000053820">
    <property type="component" value="Unassembled WGS sequence"/>
</dbReference>
<feature type="compositionally biased region" description="Polar residues" evidence="4">
    <location>
        <begin position="516"/>
        <end position="525"/>
    </location>
</feature>
<gene>
    <name evidence="5" type="ORF">HYDPIDRAFT_28621</name>
</gene>
<sequence length="540" mass="58985">MSNESTESIDRTPKSLPTISGHAGIIRGIVFLPVGGKIVTCSDDRTIRVWNATTGEEEGAPMEHDDSVTCIAVTKDGRRIVSGGNDKKIKVWDVDTYQLLEDWEGEDWIQSVSISPNDEVLASGDRGIIVRELRDGEVKHSVQIEGWVESLSFSPDGEKLASGNDGGEIRIFEVATGDLVFGPIKGHEVTIRSVLWSPTSNGKYLFSVSFDKTIRKWDTETWETVGEPWQGHTSYIHSVALSPDGALIASTSSDTTLRFWNTDSGESVGEPVGHDLGQSPCAVAFSHTGEFIATGKSNGEVSVRRVPWWDDTRKQDVTSFLDLPAVITPAGLSSDHTGTRHPIDNFDSDQVFFNRQPVPHSRSHNPRTAADPSRTRSSVFSWTSWRAFPRLLFRRQHDSARRLDVTTIFPGYAPQRTYVASWGDEETTRTPPEPIPTTPGDYGGYSVILISASSSDSPEGDNQTTREVPEEHTSQFCCGLFARSTPRAVAAPPHAPPIELSERAVPPFNNLPPPAGTTSHKTTQDALDLPAVGPASDNTL</sequence>
<dbReference type="InterPro" id="IPR015943">
    <property type="entry name" value="WD40/YVTN_repeat-like_dom_sf"/>
</dbReference>
<dbReference type="AlphaFoldDB" id="A0A0C9W955"/>
<dbReference type="PANTHER" id="PTHR19879">
    <property type="entry name" value="TRANSCRIPTION INITIATION FACTOR TFIID"/>
    <property type="match status" value="1"/>
</dbReference>
<dbReference type="PROSITE" id="PS50294">
    <property type="entry name" value="WD_REPEATS_REGION"/>
    <property type="match status" value="4"/>
</dbReference>
<keyword evidence="6" id="KW-1185">Reference proteome</keyword>
<evidence type="ECO:0000256" key="1">
    <source>
        <dbReference type="ARBA" id="ARBA00022574"/>
    </source>
</evidence>
<dbReference type="Pfam" id="PF00400">
    <property type="entry name" value="WD40"/>
    <property type="match status" value="5"/>
</dbReference>
<dbReference type="PROSITE" id="PS50082">
    <property type="entry name" value="WD_REPEATS_2"/>
    <property type="match status" value="5"/>
</dbReference>
<dbReference type="SMART" id="SM00320">
    <property type="entry name" value="WD40"/>
    <property type="match status" value="7"/>
</dbReference>
<evidence type="ECO:0000313" key="5">
    <source>
        <dbReference type="EMBL" id="KIJ64178.1"/>
    </source>
</evidence>
<evidence type="ECO:0000313" key="6">
    <source>
        <dbReference type="Proteomes" id="UP000053820"/>
    </source>
</evidence>
<dbReference type="EMBL" id="KN839847">
    <property type="protein sequence ID" value="KIJ64178.1"/>
    <property type="molecule type" value="Genomic_DNA"/>
</dbReference>
<protein>
    <submittedName>
        <fullName evidence="5">Unplaced genomic scaffold scaffold_13, whole genome shotgun sequence</fullName>
    </submittedName>
</protein>
<keyword evidence="2" id="KW-0677">Repeat</keyword>
<feature type="repeat" description="WD" evidence="3">
    <location>
        <begin position="184"/>
        <end position="227"/>
    </location>
</feature>
<keyword evidence="1 3" id="KW-0853">WD repeat</keyword>
<dbReference type="HOGENOM" id="CLU_000288_57_33_1"/>
<dbReference type="InterPro" id="IPR036322">
    <property type="entry name" value="WD40_repeat_dom_sf"/>
</dbReference>
<accession>A0A0C9W955</accession>
<evidence type="ECO:0000256" key="3">
    <source>
        <dbReference type="PROSITE-ProRule" id="PRU00221"/>
    </source>
</evidence>
<feature type="repeat" description="WD" evidence="3">
    <location>
        <begin position="61"/>
        <end position="102"/>
    </location>
</feature>
<evidence type="ECO:0000256" key="2">
    <source>
        <dbReference type="ARBA" id="ARBA00022737"/>
    </source>
</evidence>
<dbReference type="PRINTS" id="PR00320">
    <property type="entry name" value="GPROTEINBRPT"/>
</dbReference>
<organism evidence="5 6">
    <name type="scientific">Hydnomerulius pinastri MD-312</name>
    <dbReference type="NCBI Taxonomy" id="994086"/>
    <lineage>
        <taxon>Eukaryota</taxon>
        <taxon>Fungi</taxon>
        <taxon>Dikarya</taxon>
        <taxon>Basidiomycota</taxon>
        <taxon>Agaricomycotina</taxon>
        <taxon>Agaricomycetes</taxon>
        <taxon>Agaricomycetidae</taxon>
        <taxon>Boletales</taxon>
        <taxon>Boletales incertae sedis</taxon>
        <taxon>Leucogyrophana</taxon>
    </lineage>
</organism>
<reference evidence="5 6" key="1">
    <citation type="submission" date="2014-04" db="EMBL/GenBank/DDBJ databases">
        <title>Evolutionary Origins and Diversification of the Mycorrhizal Mutualists.</title>
        <authorList>
            <consortium name="DOE Joint Genome Institute"/>
            <consortium name="Mycorrhizal Genomics Consortium"/>
            <person name="Kohler A."/>
            <person name="Kuo A."/>
            <person name="Nagy L.G."/>
            <person name="Floudas D."/>
            <person name="Copeland A."/>
            <person name="Barry K.W."/>
            <person name="Cichocki N."/>
            <person name="Veneault-Fourrey C."/>
            <person name="LaButti K."/>
            <person name="Lindquist E.A."/>
            <person name="Lipzen A."/>
            <person name="Lundell T."/>
            <person name="Morin E."/>
            <person name="Murat C."/>
            <person name="Riley R."/>
            <person name="Ohm R."/>
            <person name="Sun H."/>
            <person name="Tunlid A."/>
            <person name="Henrissat B."/>
            <person name="Grigoriev I.V."/>
            <person name="Hibbett D.S."/>
            <person name="Martin F."/>
        </authorList>
    </citation>
    <scope>NUCLEOTIDE SEQUENCE [LARGE SCALE GENOMIC DNA]</scope>
    <source>
        <strain evidence="5 6">MD-312</strain>
    </source>
</reference>